<name>A0A701YZ02_SALER</name>
<comment type="caution">
    <text evidence="1">The sequence shown here is derived from an EMBL/GenBank/DDBJ whole genome shotgun (WGS) entry which is preliminary data.</text>
</comment>
<dbReference type="AlphaFoldDB" id="A0A701YZ02"/>
<dbReference type="InterPro" id="IPR010862">
    <property type="entry name" value="DUF1493"/>
</dbReference>
<dbReference type="RefSeq" id="WP_079780424.1">
    <property type="nucleotide sequence ID" value="NZ_MXNZ01000015.1"/>
</dbReference>
<evidence type="ECO:0000313" key="1">
    <source>
        <dbReference type="EMBL" id="HAC6566837.1"/>
    </source>
</evidence>
<proteinExistence type="predicted"/>
<accession>A0A701YZ02</accession>
<gene>
    <name evidence="1" type="ORF">G0B48_17045</name>
</gene>
<reference evidence="1" key="2">
    <citation type="submission" date="2018-07" db="EMBL/GenBank/DDBJ databases">
        <authorList>
            <consortium name="NCBI Pathogen Detection Project"/>
        </authorList>
    </citation>
    <scope>NUCLEOTIDE SEQUENCE</scope>
    <source>
        <strain evidence="1">973-77</strain>
    </source>
</reference>
<organism evidence="1">
    <name type="scientific">Salmonella enterica</name>
    <name type="common">Salmonella choleraesuis</name>
    <dbReference type="NCBI Taxonomy" id="28901"/>
    <lineage>
        <taxon>Bacteria</taxon>
        <taxon>Pseudomonadati</taxon>
        <taxon>Pseudomonadota</taxon>
        <taxon>Gammaproteobacteria</taxon>
        <taxon>Enterobacterales</taxon>
        <taxon>Enterobacteriaceae</taxon>
        <taxon>Salmonella</taxon>
    </lineage>
</organism>
<sequence length="142" mass="17044">MNEIRIINLHSRPLGPTIIYFLKEARFSGKEMAPLTYDTRLFHDLDLFGDTAEDVLEILQREFHVDMSPFKFDKYFPTELSKDVQYIDKLNTFLFFKLNVIARKYFINTKDKVDKIYENYAPITLRMIEMSIMKKRWVDSIE</sequence>
<dbReference type="Pfam" id="PF07377">
    <property type="entry name" value="DUF1493"/>
    <property type="match status" value="1"/>
</dbReference>
<reference evidence="1" key="1">
    <citation type="journal article" date="2018" name="Genome Biol.">
        <title>SKESA: strategic k-mer extension for scrupulous assemblies.</title>
        <authorList>
            <person name="Souvorov A."/>
            <person name="Agarwala R."/>
            <person name="Lipman D.J."/>
        </authorList>
    </citation>
    <scope>NUCLEOTIDE SEQUENCE</scope>
    <source>
        <strain evidence="1">973-77</strain>
    </source>
</reference>
<protein>
    <submittedName>
        <fullName evidence="1">DUF1493 family protein</fullName>
    </submittedName>
</protein>
<dbReference type="EMBL" id="DAAMGL010000013">
    <property type="protein sequence ID" value="HAC6566837.1"/>
    <property type="molecule type" value="Genomic_DNA"/>
</dbReference>